<reference evidence="2 3" key="1">
    <citation type="submission" date="2024-05" db="EMBL/GenBank/DDBJ databases">
        <title>Roseateles sp. DJS-2-20 16S ribosomal RNA gene Genome sequencing and assembly.</title>
        <authorList>
            <person name="Woo H."/>
        </authorList>
    </citation>
    <scope>NUCLEOTIDE SEQUENCE [LARGE SCALE GENOMIC DNA]</scope>
    <source>
        <strain evidence="2 3">DJS-2-20</strain>
    </source>
</reference>
<gene>
    <name evidence="2" type="ORF">ABDJ85_18730</name>
</gene>
<proteinExistence type="predicted"/>
<dbReference type="InterPro" id="IPR018759">
    <property type="entry name" value="BBP2_2"/>
</dbReference>
<dbReference type="Pfam" id="PF10082">
    <property type="entry name" value="BBP2_2"/>
    <property type="match status" value="1"/>
</dbReference>
<protein>
    <submittedName>
        <fullName evidence="2">Outer membrane beta-barrel protein</fullName>
    </submittedName>
</protein>
<comment type="caution">
    <text evidence="2">The sequence shown here is derived from an EMBL/GenBank/DDBJ whole genome shotgun (WGS) entry which is preliminary data.</text>
</comment>
<evidence type="ECO:0000256" key="1">
    <source>
        <dbReference type="SAM" id="SignalP"/>
    </source>
</evidence>
<feature type="chain" id="PRO_5046356532" evidence="1">
    <location>
        <begin position="24"/>
        <end position="396"/>
    </location>
</feature>
<dbReference type="Proteomes" id="UP001495147">
    <property type="component" value="Unassembled WGS sequence"/>
</dbReference>
<keyword evidence="3" id="KW-1185">Reference proteome</keyword>
<dbReference type="EMBL" id="JBDPZD010000007">
    <property type="protein sequence ID" value="MEO3693515.1"/>
    <property type="molecule type" value="Genomic_DNA"/>
</dbReference>
<sequence length="396" mass="43465">MLLPTPRLCLALGLLLSAWSAHGQESSPYYFGASAGLTHVSNVYRRGDTSNADRVTSLGLLAGLDQRLGRARLRIDTSANNNRYATLRDLNNTSYSGRSTVDWETLGDLSGTVTASRSRTLAEFNIGRGADNVPLPSQQNRESNGEYSALVRLGAKNRYSLEAGWAFRKRDFSAIEYSRYAYSQHSVQVGAYAKPGANLKVGVVGRKSKGKNPRYPVVVSGFPLLLENPYRRTDIDLTASWATGGSSQLDARVSRSRTRNDLLLVNNFSGTTGALTWSWLPAPKLQLRFNASRDTGVESRIQSSDIDRLYHSLGATANYELTGKLFLQASLSRISNRRDSIGAYDNDATQSIGLRWAYSRSISLSCQAARSSRDSSVALYTYRANSLGCTGQFFVF</sequence>
<evidence type="ECO:0000313" key="3">
    <source>
        <dbReference type="Proteomes" id="UP001495147"/>
    </source>
</evidence>
<organism evidence="2 3">
    <name type="scientific">Roseateles paludis</name>
    <dbReference type="NCBI Taxonomy" id="3145238"/>
    <lineage>
        <taxon>Bacteria</taxon>
        <taxon>Pseudomonadati</taxon>
        <taxon>Pseudomonadota</taxon>
        <taxon>Betaproteobacteria</taxon>
        <taxon>Burkholderiales</taxon>
        <taxon>Sphaerotilaceae</taxon>
        <taxon>Roseateles</taxon>
    </lineage>
</organism>
<keyword evidence="1" id="KW-0732">Signal</keyword>
<name>A0ABV0G746_9BURK</name>
<accession>A0ABV0G746</accession>
<feature type="signal peptide" evidence="1">
    <location>
        <begin position="1"/>
        <end position="23"/>
    </location>
</feature>
<dbReference type="SUPFAM" id="SSF56935">
    <property type="entry name" value="Porins"/>
    <property type="match status" value="1"/>
</dbReference>
<dbReference type="RefSeq" id="WP_347706327.1">
    <property type="nucleotide sequence ID" value="NZ_JBDPZD010000007.1"/>
</dbReference>
<evidence type="ECO:0000313" key="2">
    <source>
        <dbReference type="EMBL" id="MEO3693515.1"/>
    </source>
</evidence>